<keyword evidence="5" id="KW-1185">Reference proteome</keyword>
<evidence type="ECO:0000256" key="1">
    <source>
        <dbReference type="ARBA" id="ARBA00009500"/>
    </source>
</evidence>
<evidence type="ECO:0000256" key="2">
    <source>
        <dbReference type="RuleBase" id="RU000411"/>
    </source>
</evidence>
<comment type="similarity">
    <text evidence="1 2">Belongs to the serpin family.</text>
</comment>
<dbReference type="PANTHER" id="PTHR11461:SF211">
    <property type="entry name" value="GH10112P-RELATED"/>
    <property type="match status" value="1"/>
</dbReference>
<protein>
    <submittedName>
        <fullName evidence="4">Glia-derived nexin</fullName>
    </submittedName>
</protein>
<dbReference type="EMBL" id="JWZT01005220">
    <property type="protein sequence ID" value="KII61849.1"/>
    <property type="molecule type" value="Genomic_DNA"/>
</dbReference>
<feature type="domain" description="Serpin" evidence="3">
    <location>
        <begin position="11"/>
        <end position="360"/>
    </location>
</feature>
<organism evidence="4 5">
    <name type="scientific">Thelohanellus kitauei</name>
    <name type="common">Myxosporean</name>
    <dbReference type="NCBI Taxonomy" id="669202"/>
    <lineage>
        <taxon>Eukaryota</taxon>
        <taxon>Metazoa</taxon>
        <taxon>Cnidaria</taxon>
        <taxon>Myxozoa</taxon>
        <taxon>Myxosporea</taxon>
        <taxon>Bivalvulida</taxon>
        <taxon>Platysporina</taxon>
        <taxon>Myxobolidae</taxon>
        <taxon>Thelohanellus</taxon>
    </lineage>
</organism>
<proteinExistence type="inferred from homology"/>
<name>A0A0C2MBX3_THEKT</name>
<dbReference type="AlphaFoldDB" id="A0A0C2MBX3"/>
<reference evidence="4 5" key="1">
    <citation type="journal article" date="2014" name="Genome Biol. Evol.">
        <title>The genome of the myxosporean Thelohanellus kitauei shows adaptations to nutrient acquisition within its fish host.</title>
        <authorList>
            <person name="Yang Y."/>
            <person name="Xiong J."/>
            <person name="Zhou Z."/>
            <person name="Huo F."/>
            <person name="Miao W."/>
            <person name="Ran C."/>
            <person name="Liu Y."/>
            <person name="Zhang J."/>
            <person name="Feng J."/>
            <person name="Wang M."/>
            <person name="Wang M."/>
            <person name="Wang L."/>
            <person name="Yao B."/>
        </authorList>
    </citation>
    <scope>NUCLEOTIDE SEQUENCE [LARGE SCALE GENOMIC DNA]</scope>
    <source>
        <strain evidence="4">Wuqing</strain>
    </source>
</reference>
<evidence type="ECO:0000313" key="5">
    <source>
        <dbReference type="Proteomes" id="UP000031668"/>
    </source>
</evidence>
<dbReference type="OMA" id="INSWIAR"/>
<evidence type="ECO:0000313" key="4">
    <source>
        <dbReference type="EMBL" id="KII61849.1"/>
    </source>
</evidence>
<accession>A0A0C2MBX3</accession>
<evidence type="ECO:0000259" key="3">
    <source>
        <dbReference type="SMART" id="SM00093"/>
    </source>
</evidence>
<dbReference type="Gene3D" id="3.30.497.10">
    <property type="entry name" value="Antithrombin, subunit I, domain 2"/>
    <property type="match status" value="1"/>
</dbReference>
<dbReference type="SUPFAM" id="SSF56574">
    <property type="entry name" value="Serpins"/>
    <property type="match status" value="1"/>
</dbReference>
<dbReference type="InterPro" id="IPR042185">
    <property type="entry name" value="Serpin_sf_2"/>
</dbReference>
<sequence length="366" mass="42746">MSAEGINSLTSLIINELYASPTETGNFVFSVFGLYILLGIINLGQKGRNFNQLSKCLGKDFRTYFDRDNWRYLDSIYKFIHLYDLLEKNMQAKTAMFHSCALHQQYQEILQKFDIQKIKVNFSDSTDLAIKMEGWIYRDTLEEITNTYGETTQSDNTIVFLSEIIFPALTNQEIFVDEKGRRFIVQMMNEQSYNNIYDSPEQNFRIHFKFLKNIAIYSAVVLPKQGYTIADVLRSFKFGKIGTYFQQSKWKYVHLKLPKFKIFSQNYLIKALKNIGVTDIFERNNSNFGWMTNDTVYIGNLIQRANIEIDDVDVSVEAIETKAIEPLPQPEEFHVTRPFLFLVYWLYEEFVLISAVVTNPNDAQNL</sequence>
<dbReference type="Proteomes" id="UP000031668">
    <property type="component" value="Unassembled WGS sequence"/>
</dbReference>
<dbReference type="GO" id="GO:0004867">
    <property type="term" value="F:serine-type endopeptidase inhibitor activity"/>
    <property type="evidence" value="ECO:0007669"/>
    <property type="project" value="InterPro"/>
</dbReference>
<dbReference type="InterPro" id="IPR000215">
    <property type="entry name" value="Serpin_fam"/>
</dbReference>
<dbReference type="InterPro" id="IPR036186">
    <property type="entry name" value="Serpin_sf"/>
</dbReference>
<dbReference type="GO" id="GO:0005615">
    <property type="term" value="C:extracellular space"/>
    <property type="evidence" value="ECO:0007669"/>
    <property type="project" value="InterPro"/>
</dbReference>
<dbReference type="Gene3D" id="2.30.39.10">
    <property type="entry name" value="Alpha-1-antitrypsin, domain 1"/>
    <property type="match status" value="1"/>
</dbReference>
<dbReference type="InterPro" id="IPR023796">
    <property type="entry name" value="Serpin_dom"/>
</dbReference>
<dbReference type="InterPro" id="IPR042178">
    <property type="entry name" value="Serpin_sf_1"/>
</dbReference>
<dbReference type="PANTHER" id="PTHR11461">
    <property type="entry name" value="SERINE PROTEASE INHIBITOR, SERPIN"/>
    <property type="match status" value="1"/>
</dbReference>
<dbReference type="OrthoDB" id="5966977at2759"/>
<dbReference type="SMART" id="SM00093">
    <property type="entry name" value="SERPIN"/>
    <property type="match status" value="1"/>
</dbReference>
<comment type="caution">
    <text evidence="4">The sequence shown here is derived from an EMBL/GenBank/DDBJ whole genome shotgun (WGS) entry which is preliminary data.</text>
</comment>
<dbReference type="Pfam" id="PF00079">
    <property type="entry name" value="Serpin"/>
    <property type="match status" value="1"/>
</dbReference>
<gene>
    <name evidence="4" type="ORF">RF11_15308</name>
</gene>